<protein>
    <submittedName>
        <fullName evidence="1">Uncharacterized protein</fullName>
    </submittedName>
</protein>
<gene>
    <name evidence="1" type="ORF">E6H00_17515</name>
</gene>
<reference evidence="1 2" key="1">
    <citation type="journal article" date="2019" name="Nat. Microbiol.">
        <title>Mediterranean grassland soil C-N compound turnover is dependent on rainfall and depth, and is mediated by genomically divergent microorganisms.</title>
        <authorList>
            <person name="Diamond S."/>
            <person name="Andeer P.F."/>
            <person name="Li Z."/>
            <person name="Crits-Christoph A."/>
            <person name="Burstein D."/>
            <person name="Anantharaman K."/>
            <person name="Lane K.R."/>
            <person name="Thomas B.C."/>
            <person name="Pan C."/>
            <person name="Northen T.R."/>
            <person name="Banfield J.F."/>
        </authorList>
    </citation>
    <scope>NUCLEOTIDE SEQUENCE [LARGE SCALE GENOMIC DNA]</scope>
    <source>
        <strain evidence="1">NP_3</strain>
    </source>
</reference>
<comment type="caution">
    <text evidence="1">The sequence shown here is derived from an EMBL/GenBank/DDBJ whole genome shotgun (WGS) entry which is preliminary data.</text>
</comment>
<evidence type="ECO:0000313" key="1">
    <source>
        <dbReference type="EMBL" id="TMI86780.1"/>
    </source>
</evidence>
<dbReference type="EMBL" id="VBAK01000182">
    <property type="protein sequence ID" value="TMI86780.1"/>
    <property type="molecule type" value="Genomic_DNA"/>
</dbReference>
<sequence>MKSITPRSSIYMTHGSVVGPDSTVNCSLGFIIGMEDQMKGYFALALLPWLIGTALADVQPPPTQVSQKQPRTLGQKAVLHVYYYSPKTLEITYVDSYLFKDQEACVNAIGAALQIAMPYAGDGDLVTGKCVGVNPPDEITKPDRKRETADSTEL</sequence>
<name>A0A537JTG2_9BACT</name>
<dbReference type="AlphaFoldDB" id="A0A537JTG2"/>
<proteinExistence type="predicted"/>
<dbReference type="Proteomes" id="UP000318509">
    <property type="component" value="Unassembled WGS sequence"/>
</dbReference>
<evidence type="ECO:0000313" key="2">
    <source>
        <dbReference type="Proteomes" id="UP000318509"/>
    </source>
</evidence>
<accession>A0A537JTG2</accession>
<organism evidence="1 2">
    <name type="scientific">Candidatus Segetimicrobium genomatis</name>
    <dbReference type="NCBI Taxonomy" id="2569760"/>
    <lineage>
        <taxon>Bacteria</taxon>
        <taxon>Bacillati</taxon>
        <taxon>Candidatus Sysuimicrobiota</taxon>
        <taxon>Candidatus Sysuimicrobiia</taxon>
        <taxon>Candidatus Sysuimicrobiales</taxon>
        <taxon>Candidatus Segetimicrobiaceae</taxon>
        <taxon>Candidatus Segetimicrobium</taxon>
    </lineage>
</organism>